<accession>A0A7T8QVA9</accession>
<sequence>LRQQLNDTRDPRAVVDRAFRPSSIARKARSPDFIRRVSDIFEHDPSRSIRDVAKELDVSHVTLLACVTEDLPVDAEEQEHAAPSSPDLNLMDYFFWGYLERHTNRLAHSTKAALMNSIMKQARELYMALVAKACSSFRARIQRVIDAEGGWIE</sequence>
<dbReference type="Gene3D" id="3.30.420.10">
    <property type="entry name" value="Ribonuclease H-like superfamily/Ribonuclease H"/>
    <property type="match status" value="1"/>
</dbReference>
<dbReference type="Proteomes" id="UP000595437">
    <property type="component" value="Chromosome 1"/>
</dbReference>
<dbReference type="GO" id="GO:0003676">
    <property type="term" value="F:nucleic acid binding"/>
    <property type="evidence" value="ECO:0007669"/>
    <property type="project" value="InterPro"/>
</dbReference>
<dbReference type="PANTHER" id="PTHR47326:SF1">
    <property type="entry name" value="HTH PSQ-TYPE DOMAIN-CONTAINING PROTEIN"/>
    <property type="match status" value="1"/>
</dbReference>
<dbReference type="PANTHER" id="PTHR47326">
    <property type="entry name" value="TRANSPOSABLE ELEMENT TC3 TRANSPOSASE-LIKE PROTEIN"/>
    <property type="match status" value="1"/>
</dbReference>
<name>A0A7T8QVA9_CALRO</name>
<dbReference type="EMBL" id="CP045890">
    <property type="protein sequence ID" value="QQP56331.1"/>
    <property type="molecule type" value="Genomic_DNA"/>
</dbReference>
<gene>
    <name evidence="1" type="ORF">FKW44_000948</name>
</gene>
<reference evidence="2" key="1">
    <citation type="submission" date="2021-01" db="EMBL/GenBank/DDBJ databases">
        <title>Caligus Genome Assembly.</title>
        <authorList>
            <person name="Gallardo-Escarate C."/>
        </authorList>
    </citation>
    <scope>NUCLEOTIDE SEQUENCE [LARGE SCALE GENOMIC DNA]</scope>
</reference>
<dbReference type="InterPro" id="IPR036397">
    <property type="entry name" value="RNaseH_sf"/>
</dbReference>
<proteinExistence type="predicted"/>
<organism evidence="1 2">
    <name type="scientific">Caligus rogercresseyi</name>
    <name type="common">Sea louse</name>
    <dbReference type="NCBI Taxonomy" id="217165"/>
    <lineage>
        <taxon>Eukaryota</taxon>
        <taxon>Metazoa</taxon>
        <taxon>Ecdysozoa</taxon>
        <taxon>Arthropoda</taxon>
        <taxon>Crustacea</taxon>
        <taxon>Multicrustacea</taxon>
        <taxon>Hexanauplia</taxon>
        <taxon>Copepoda</taxon>
        <taxon>Siphonostomatoida</taxon>
        <taxon>Caligidae</taxon>
        <taxon>Caligus</taxon>
    </lineage>
</organism>
<evidence type="ECO:0000313" key="1">
    <source>
        <dbReference type="EMBL" id="QQP56331.1"/>
    </source>
</evidence>
<protein>
    <submittedName>
        <fullName evidence="1">Uncharacterized protein</fullName>
    </submittedName>
</protein>
<feature type="non-terminal residue" evidence="1">
    <location>
        <position position="153"/>
    </location>
</feature>
<dbReference type="AlphaFoldDB" id="A0A7T8QVA9"/>
<keyword evidence="2" id="KW-1185">Reference proteome</keyword>
<evidence type="ECO:0000313" key="2">
    <source>
        <dbReference type="Proteomes" id="UP000595437"/>
    </source>
</evidence>
<dbReference type="OrthoDB" id="6611281at2759"/>